<feature type="region of interest" description="Disordered" evidence="1">
    <location>
        <begin position="38"/>
        <end position="65"/>
    </location>
</feature>
<feature type="chain" id="PRO_5020546974" description="Lipoprotein" evidence="2">
    <location>
        <begin position="19"/>
        <end position="65"/>
    </location>
</feature>
<evidence type="ECO:0000313" key="3">
    <source>
        <dbReference type="EMBL" id="TDR48908.1"/>
    </source>
</evidence>
<sequence length="65" mass="6854">MRFALPFSLLFLAACSSAPPPPPAKPQPTVIDSQLKAMDKARGTAGTLEQGKQNTDDALKKAEGE</sequence>
<dbReference type="Proteomes" id="UP000295293">
    <property type="component" value="Unassembled WGS sequence"/>
</dbReference>
<evidence type="ECO:0000256" key="2">
    <source>
        <dbReference type="SAM" id="SignalP"/>
    </source>
</evidence>
<keyword evidence="4" id="KW-1185">Reference proteome</keyword>
<comment type="caution">
    <text evidence="3">The sequence shown here is derived from an EMBL/GenBank/DDBJ whole genome shotgun (WGS) entry which is preliminary data.</text>
</comment>
<name>A0A4R6ZAE2_9GAMM</name>
<reference evidence="3 4" key="1">
    <citation type="submission" date="2019-03" db="EMBL/GenBank/DDBJ databases">
        <title>Genomic Encyclopedia of Type Strains, Phase IV (KMG-IV): sequencing the most valuable type-strain genomes for metagenomic binning, comparative biology and taxonomic classification.</title>
        <authorList>
            <person name="Goeker M."/>
        </authorList>
    </citation>
    <scope>NUCLEOTIDE SEQUENCE [LARGE SCALE GENOMIC DNA]</scope>
    <source>
        <strain evidence="3 4">DSM 21667</strain>
    </source>
</reference>
<dbReference type="RefSeq" id="WP_133817007.1">
    <property type="nucleotide sequence ID" value="NZ_SNZH01000001.1"/>
</dbReference>
<keyword evidence="2" id="KW-0732">Signal</keyword>
<organism evidence="3 4">
    <name type="scientific">Tahibacter aquaticus</name>
    <dbReference type="NCBI Taxonomy" id="520092"/>
    <lineage>
        <taxon>Bacteria</taxon>
        <taxon>Pseudomonadati</taxon>
        <taxon>Pseudomonadota</taxon>
        <taxon>Gammaproteobacteria</taxon>
        <taxon>Lysobacterales</taxon>
        <taxon>Rhodanobacteraceae</taxon>
        <taxon>Tahibacter</taxon>
    </lineage>
</organism>
<dbReference type="AlphaFoldDB" id="A0A4R6ZAE2"/>
<dbReference type="PROSITE" id="PS51257">
    <property type="entry name" value="PROKAR_LIPOPROTEIN"/>
    <property type="match status" value="1"/>
</dbReference>
<proteinExistence type="predicted"/>
<protein>
    <recommendedName>
        <fullName evidence="5">Lipoprotein</fullName>
    </recommendedName>
</protein>
<feature type="compositionally biased region" description="Basic and acidic residues" evidence="1">
    <location>
        <begin position="54"/>
        <end position="65"/>
    </location>
</feature>
<feature type="signal peptide" evidence="2">
    <location>
        <begin position="1"/>
        <end position="18"/>
    </location>
</feature>
<accession>A0A4R6ZAE2</accession>
<gene>
    <name evidence="3" type="ORF">DFR29_101532</name>
</gene>
<evidence type="ECO:0000313" key="4">
    <source>
        <dbReference type="Proteomes" id="UP000295293"/>
    </source>
</evidence>
<evidence type="ECO:0008006" key="5">
    <source>
        <dbReference type="Google" id="ProtNLM"/>
    </source>
</evidence>
<dbReference type="EMBL" id="SNZH01000001">
    <property type="protein sequence ID" value="TDR48908.1"/>
    <property type="molecule type" value="Genomic_DNA"/>
</dbReference>
<evidence type="ECO:0000256" key="1">
    <source>
        <dbReference type="SAM" id="MobiDB-lite"/>
    </source>
</evidence>